<evidence type="ECO:0000256" key="3">
    <source>
        <dbReference type="ARBA" id="ARBA00022963"/>
    </source>
</evidence>
<dbReference type="RefSeq" id="WP_049725855.1">
    <property type="nucleotide sequence ID" value="NZ_CP012154.1"/>
</dbReference>
<dbReference type="CDD" id="cd06558">
    <property type="entry name" value="crotonase-like"/>
    <property type="match status" value="1"/>
</dbReference>
<evidence type="ECO:0000256" key="1">
    <source>
        <dbReference type="ARBA" id="ARBA00005005"/>
    </source>
</evidence>
<dbReference type="PATRIC" id="fig|1579979.3.peg.1959"/>
<dbReference type="SUPFAM" id="SSF52096">
    <property type="entry name" value="ClpP/crotonase"/>
    <property type="match status" value="1"/>
</dbReference>
<dbReference type="Gene3D" id="3.90.226.10">
    <property type="entry name" value="2-enoyl-CoA Hydratase, Chain A, domain 1"/>
    <property type="match status" value="1"/>
</dbReference>
<evidence type="ECO:0000256" key="2">
    <source>
        <dbReference type="ARBA" id="ARBA00022832"/>
    </source>
</evidence>
<comment type="catalytic activity">
    <reaction evidence="7">
        <text>a (3S)-3-hydroxyacyl-CoA + NAD(+) = a 3-oxoacyl-CoA + NADH + H(+)</text>
        <dbReference type="Rhea" id="RHEA:22432"/>
        <dbReference type="ChEBI" id="CHEBI:15378"/>
        <dbReference type="ChEBI" id="CHEBI:57318"/>
        <dbReference type="ChEBI" id="CHEBI:57540"/>
        <dbReference type="ChEBI" id="CHEBI:57945"/>
        <dbReference type="ChEBI" id="CHEBI:90726"/>
        <dbReference type="EC" id="1.1.1.35"/>
    </reaction>
</comment>
<name>A0A0K0XXE2_9GAMM</name>
<keyword evidence="3" id="KW-0442">Lipid degradation</keyword>
<dbReference type="InterPro" id="IPR036291">
    <property type="entry name" value="NAD(P)-bd_dom_sf"/>
</dbReference>
<dbReference type="GO" id="GO:0070403">
    <property type="term" value="F:NAD+ binding"/>
    <property type="evidence" value="ECO:0007669"/>
    <property type="project" value="InterPro"/>
</dbReference>
<evidence type="ECO:0000256" key="5">
    <source>
        <dbReference type="ARBA" id="ARBA00023027"/>
    </source>
</evidence>
<dbReference type="GO" id="GO:0006635">
    <property type="term" value="P:fatty acid beta-oxidation"/>
    <property type="evidence" value="ECO:0007669"/>
    <property type="project" value="UniProtKB-UniPathway"/>
</dbReference>
<dbReference type="STRING" id="1579979.WM2015_1915"/>
<dbReference type="Proteomes" id="UP000066624">
    <property type="component" value="Chromosome"/>
</dbReference>
<dbReference type="EMBL" id="CP012154">
    <property type="protein sequence ID" value="AKS42281.1"/>
    <property type="molecule type" value="Genomic_DNA"/>
</dbReference>
<keyword evidence="2" id="KW-0276">Fatty acid metabolism</keyword>
<dbReference type="Pfam" id="PF02737">
    <property type="entry name" value="3HCDH_N"/>
    <property type="match status" value="1"/>
</dbReference>
<keyword evidence="6" id="KW-0443">Lipid metabolism</keyword>
<evidence type="ECO:0000256" key="4">
    <source>
        <dbReference type="ARBA" id="ARBA00023002"/>
    </source>
</evidence>
<dbReference type="GO" id="GO:0003857">
    <property type="term" value="F:(3S)-3-hydroxyacyl-CoA dehydrogenase (NAD+) activity"/>
    <property type="evidence" value="ECO:0007669"/>
    <property type="project" value="UniProtKB-EC"/>
</dbReference>
<dbReference type="PANTHER" id="PTHR48075:SF7">
    <property type="entry name" value="3-HYDROXYACYL-COA DEHYDROGENASE-RELATED"/>
    <property type="match status" value="1"/>
</dbReference>
<protein>
    <submittedName>
        <fullName evidence="8">3-hydroxyacyl-CoA dehydrogenase</fullName>
    </submittedName>
</protein>
<dbReference type="SUPFAM" id="SSF51735">
    <property type="entry name" value="NAD(P)-binding Rossmann-fold domains"/>
    <property type="match status" value="1"/>
</dbReference>
<dbReference type="InterPro" id="IPR006108">
    <property type="entry name" value="3HC_DH_C"/>
</dbReference>
<sequence length="789" mass="85782">MTDHKLRVRRAAVLGSGVMGAQIAAHLTAAGIPVDLYDLPSDDKQRSKIAAGGIQNLLKLKPAPLASKELAEFITPRNFEDDLDQLQQCDFIIEAIVERMDIKKSLYEKIGPHIHADAFFVTNTSGLSITELAGVVPAALKDRFCGVHFFNPPRYMHLVELIPHAGTNAETLDLLEDFLTRNLGKGVVRARDTANFIANRVGVFTMWSTMHHAQRLGLGFDTVDALTGPAIGRPKSATFRLADVVGLDTMANVIKTMDSKLADDPWHGYYQAPSWLSQLIEAGALGQKAGAGVFRKEGREIKVFDPESGGYRSTDYSLPDSIQAILQIRNPAEKLAELAKCETPEAEFLWAIHRDLFHYCAYHLAEIADSAREIDLAMRWGYGWKLGPFEQWQGAGWKAVAELIQADIESGKTGVDAPLPAWVGQIEAAHGADGSYAADQSSYSPRPDLEVYQRQYQPVRLLGEKQDHGTTVLETDGIRLWTMSDDVLIASLKTKMGVIDDSAVEGLNAAVDKAESEFDGLVLWQPAGPFSAGANLKAAAEAIQRGDLDSVRNLVAGFQAVNLRLRYSAVPTVAAVRGLALGGGLELAMHAARRVAHLESYMGLVEAGVGLLPAGGGLATLAMQIQADTAAGDSYPLLEKRYKQVAMGQVSGSAMEAREMGYLRPEDTIVLHEHELLHAAHGEVRAMVAAGYRPAMAGARIKAAGDVGIATLKMLLVNMLEGHFISEHDFEIGSRIATVICGGEIDRGTPVTEEWIHGLEREHFLELCTMPKTQERIAHMLKTGKPLRN</sequence>
<dbReference type="OrthoDB" id="5389341at2"/>
<keyword evidence="4" id="KW-0560">Oxidoreductase</keyword>
<dbReference type="Pfam" id="PF00725">
    <property type="entry name" value="3HCDH"/>
    <property type="match status" value="1"/>
</dbReference>
<dbReference type="InterPro" id="IPR006176">
    <property type="entry name" value="3-OHacyl-CoA_DH_NAD-bd"/>
</dbReference>
<dbReference type="Gene3D" id="1.10.1040.50">
    <property type="match status" value="1"/>
</dbReference>
<evidence type="ECO:0000256" key="6">
    <source>
        <dbReference type="ARBA" id="ARBA00023098"/>
    </source>
</evidence>
<evidence type="ECO:0000313" key="9">
    <source>
        <dbReference type="Proteomes" id="UP000066624"/>
    </source>
</evidence>
<keyword evidence="9" id="KW-1185">Reference proteome</keyword>
<dbReference type="KEGG" id="wma:WM2015_1915"/>
<dbReference type="Pfam" id="PF00378">
    <property type="entry name" value="ECH_1"/>
    <property type="match status" value="1"/>
</dbReference>
<dbReference type="InterPro" id="IPR001753">
    <property type="entry name" value="Enoyl-CoA_hydra/iso"/>
</dbReference>
<dbReference type="Gene3D" id="3.40.50.720">
    <property type="entry name" value="NAD(P)-binding Rossmann-like Domain"/>
    <property type="match status" value="1"/>
</dbReference>
<keyword evidence="5" id="KW-0520">NAD</keyword>
<evidence type="ECO:0000256" key="7">
    <source>
        <dbReference type="ARBA" id="ARBA00049556"/>
    </source>
</evidence>
<dbReference type="AlphaFoldDB" id="A0A0K0XXE2"/>
<proteinExistence type="predicted"/>
<gene>
    <name evidence="8" type="ORF">WM2015_1915</name>
</gene>
<evidence type="ECO:0000313" key="8">
    <source>
        <dbReference type="EMBL" id="AKS42281.1"/>
    </source>
</evidence>
<accession>A0A0K0XXE2</accession>
<dbReference type="UniPathway" id="UPA00659"/>
<dbReference type="PANTHER" id="PTHR48075">
    <property type="entry name" value="3-HYDROXYACYL-COA DEHYDROGENASE FAMILY PROTEIN"/>
    <property type="match status" value="1"/>
</dbReference>
<dbReference type="SUPFAM" id="SSF48179">
    <property type="entry name" value="6-phosphogluconate dehydrogenase C-terminal domain-like"/>
    <property type="match status" value="2"/>
</dbReference>
<dbReference type="InterPro" id="IPR029045">
    <property type="entry name" value="ClpP/crotonase-like_dom_sf"/>
</dbReference>
<organism evidence="8 9">
    <name type="scientific">Wenzhouxiangella marina</name>
    <dbReference type="NCBI Taxonomy" id="1579979"/>
    <lineage>
        <taxon>Bacteria</taxon>
        <taxon>Pseudomonadati</taxon>
        <taxon>Pseudomonadota</taxon>
        <taxon>Gammaproteobacteria</taxon>
        <taxon>Chromatiales</taxon>
        <taxon>Wenzhouxiangellaceae</taxon>
        <taxon>Wenzhouxiangella</taxon>
    </lineage>
</organism>
<reference evidence="8 9" key="1">
    <citation type="submission" date="2015-07" db="EMBL/GenBank/DDBJ databases">
        <authorList>
            <person name="Noorani M."/>
        </authorList>
    </citation>
    <scope>NUCLEOTIDE SEQUENCE [LARGE SCALE GENOMIC DNA]</scope>
    <source>
        <strain evidence="8 9">KCTC 42284</strain>
    </source>
</reference>
<dbReference type="InterPro" id="IPR008927">
    <property type="entry name" value="6-PGluconate_DH-like_C_sf"/>
</dbReference>
<comment type="pathway">
    <text evidence="1">Lipid metabolism; fatty acid beta-oxidation.</text>
</comment>